<proteinExistence type="predicted"/>
<feature type="domain" description="Gfo/Idh/MocA-like oxidoreductase N-terminal" evidence="1">
    <location>
        <begin position="4"/>
        <end position="119"/>
    </location>
</feature>
<evidence type="ECO:0000259" key="1">
    <source>
        <dbReference type="Pfam" id="PF01408"/>
    </source>
</evidence>
<feature type="domain" description="GFO/IDH/MocA-like oxidoreductase" evidence="2">
    <location>
        <begin position="134"/>
        <end position="249"/>
    </location>
</feature>
<dbReference type="OrthoDB" id="9783105at2"/>
<dbReference type="SUPFAM" id="SSF51735">
    <property type="entry name" value="NAD(P)-binding Rossmann-fold domains"/>
    <property type="match status" value="1"/>
</dbReference>
<dbReference type="Gene3D" id="3.40.50.720">
    <property type="entry name" value="NAD(P)-binding Rossmann-like Domain"/>
    <property type="match status" value="1"/>
</dbReference>
<evidence type="ECO:0000313" key="4">
    <source>
        <dbReference type="Proteomes" id="UP000010798"/>
    </source>
</evidence>
<keyword evidence="4" id="KW-1185">Reference proteome</keyword>
<dbReference type="KEGG" id="saci:Sinac_4220"/>
<dbReference type="Gene3D" id="3.30.360.10">
    <property type="entry name" value="Dihydrodipicolinate Reductase, domain 2"/>
    <property type="match status" value="1"/>
</dbReference>
<evidence type="ECO:0000313" key="3">
    <source>
        <dbReference type="EMBL" id="AGA28423.1"/>
    </source>
</evidence>
<dbReference type="RefSeq" id="WP_015247551.1">
    <property type="nucleotide sequence ID" value="NC_019892.1"/>
</dbReference>
<dbReference type="Pfam" id="PF22725">
    <property type="entry name" value="GFO_IDH_MocA_C3"/>
    <property type="match status" value="1"/>
</dbReference>
<organism evidence="3 4">
    <name type="scientific">Singulisphaera acidiphila (strain ATCC BAA-1392 / DSM 18658 / VKM B-2454 / MOB10)</name>
    <dbReference type="NCBI Taxonomy" id="886293"/>
    <lineage>
        <taxon>Bacteria</taxon>
        <taxon>Pseudomonadati</taxon>
        <taxon>Planctomycetota</taxon>
        <taxon>Planctomycetia</taxon>
        <taxon>Isosphaerales</taxon>
        <taxon>Isosphaeraceae</taxon>
        <taxon>Singulisphaera</taxon>
    </lineage>
</organism>
<sequence>MPPFGFGIVGPGFIAGVIADAIAQSANARLTAVSSRRIENAQKFTADRPGVAAVEGIDGILARADVDAVYIATPTAAKEAIALAAIAAGKHVLVDKPFVDRASVLRMTQAAAAKGLVFMDATHFVHHPRNATVQAAIAEKIGSPRSLHTTFYFPFSDRSNIRFDPAQEPMTALGDMAWYSMRAVVEYLRPEGRITQAVIAPERDPQTNAIVRTSGLIAFEGGQVSTFDVGYTAGTILMDLQLLGTTGALGMDDFVLDWESCSAFRDSGDKAGYTYRTGMGTRKDVTFIPTPPSAAQETAMIEDFVALAVSGDASQRAAYAESTLKTQEYLDALWSAAGS</sequence>
<protein>
    <submittedName>
        <fullName evidence="3">Putative dehydrogenase</fullName>
    </submittedName>
</protein>
<dbReference type="EMBL" id="CP003364">
    <property type="protein sequence ID" value="AGA28423.1"/>
    <property type="molecule type" value="Genomic_DNA"/>
</dbReference>
<dbReference type="InterPro" id="IPR055170">
    <property type="entry name" value="GFO_IDH_MocA-like_dom"/>
</dbReference>
<dbReference type="InterPro" id="IPR036291">
    <property type="entry name" value="NAD(P)-bd_dom_sf"/>
</dbReference>
<accession>L0DHY9</accession>
<dbReference type="HOGENOM" id="CLU_023194_7_0_0"/>
<dbReference type="PANTHER" id="PTHR46368:SF4">
    <property type="entry name" value="OS10G0403700 PROTEIN"/>
    <property type="match status" value="1"/>
</dbReference>
<gene>
    <name evidence="3" type="ordered locus">Sinac_4220</name>
</gene>
<evidence type="ECO:0000259" key="2">
    <source>
        <dbReference type="Pfam" id="PF22725"/>
    </source>
</evidence>
<dbReference type="Pfam" id="PF01408">
    <property type="entry name" value="GFO_IDH_MocA"/>
    <property type="match status" value="1"/>
</dbReference>
<dbReference type="InterPro" id="IPR000683">
    <property type="entry name" value="Gfo/Idh/MocA-like_OxRdtase_N"/>
</dbReference>
<dbReference type="SUPFAM" id="SSF55347">
    <property type="entry name" value="Glyceraldehyde-3-phosphate dehydrogenase-like, C-terminal domain"/>
    <property type="match status" value="1"/>
</dbReference>
<dbReference type="STRING" id="886293.Sinac_4220"/>
<dbReference type="PANTHER" id="PTHR46368">
    <property type="match status" value="1"/>
</dbReference>
<reference evidence="3 4" key="1">
    <citation type="submission" date="2012-02" db="EMBL/GenBank/DDBJ databases">
        <title>Complete sequence of chromosome of Singulisphaera acidiphila DSM 18658.</title>
        <authorList>
            <consortium name="US DOE Joint Genome Institute (JGI-PGF)"/>
            <person name="Lucas S."/>
            <person name="Copeland A."/>
            <person name="Lapidus A."/>
            <person name="Glavina del Rio T."/>
            <person name="Dalin E."/>
            <person name="Tice H."/>
            <person name="Bruce D."/>
            <person name="Goodwin L."/>
            <person name="Pitluck S."/>
            <person name="Peters L."/>
            <person name="Ovchinnikova G."/>
            <person name="Chertkov O."/>
            <person name="Kyrpides N."/>
            <person name="Mavromatis K."/>
            <person name="Ivanova N."/>
            <person name="Brettin T."/>
            <person name="Detter J.C."/>
            <person name="Han C."/>
            <person name="Larimer F."/>
            <person name="Land M."/>
            <person name="Hauser L."/>
            <person name="Markowitz V."/>
            <person name="Cheng J.-F."/>
            <person name="Hugenholtz P."/>
            <person name="Woyke T."/>
            <person name="Wu D."/>
            <person name="Tindall B."/>
            <person name="Pomrenke H."/>
            <person name="Brambilla E."/>
            <person name="Klenk H.-P."/>
            <person name="Eisen J.A."/>
        </authorList>
    </citation>
    <scope>NUCLEOTIDE SEQUENCE [LARGE SCALE GENOMIC DNA]</scope>
    <source>
        <strain evidence="4">ATCC BAA-1392 / DSM 18658 / VKM B-2454 / MOB10</strain>
    </source>
</reference>
<name>L0DHY9_SINAD</name>
<dbReference type="eggNOG" id="COG0673">
    <property type="taxonomic scope" value="Bacteria"/>
</dbReference>
<dbReference type="Proteomes" id="UP000010798">
    <property type="component" value="Chromosome"/>
</dbReference>
<dbReference type="AlphaFoldDB" id="L0DHY9"/>
<dbReference type="GO" id="GO:0000166">
    <property type="term" value="F:nucleotide binding"/>
    <property type="evidence" value="ECO:0007669"/>
    <property type="project" value="InterPro"/>
</dbReference>